<evidence type="ECO:0000313" key="2">
    <source>
        <dbReference type="EMBL" id="SDT15655.1"/>
    </source>
</evidence>
<sequence length="507" mass="58467">MSLQNNLKKQIVYNPAQMVAILAPQIVKMLIWGRGTGKSTVLAYFMAMMVKYMPRATFILVGNTYSQILSNTLKSTKAGLEILGFYENIDYVVGTRAGKKMGFKLPFETPDKWENMIHWSNGTVFQLVSLDNANSGRGINSSGFISDETALQDEDKLAISVKNTNRSIPKEVIWKNNPFLFSETYVTSMPITKKGNWVLKYEDLCRQDPKKYFYQKATAKSNQENLRPDYFEYMKQSYSNELIYNAEMLNIQPKEITDGFYPQLNPDIHYYTDRDNAYLETIPLTDLDDRHFDCRQDRDLVRTSPLIVTMDFGASINCLTVSQLQGEVYRVVNCFFVKTPKILDAVILEKFLPYYKHYPTKTIKYYYDRTGNSKVANSKETFAQQAANLFRSGGWKVHMMTVGKNPDYMPKFRLINVMLKDDGRKGLPRIRINEENCKDLIVSMEHAEILDTPGGLKKDKRSETRKTVEQEHATHFSDTFDYPLFALFWETFVMSSRSSDSLPNSTL</sequence>
<feature type="compositionally biased region" description="Basic and acidic residues" evidence="1">
    <location>
        <begin position="456"/>
        <end position="472"/>
    </location>
</feature>
<dbReference type="Gene3D" id="3.40.50.300">
    <property type="entry name" value="P-loop containing nucleotide triphosphate hydrolases"/>
    <property type="match status" value="1"/>
</dbReference>
<feature type="region of interest" description="Disordered" evidence="1">
    <location>
        <begin position="453"/>
        <end position="472"/>
    </location>
</feature>
<name>A0ABY0UTH4_9FLAO</name>
<gene>
    <name evidence="2" type="ORF">SAMN05192545_2896</name>
</gene>
<evidence type="ECO:0000256" key="1">
    <source>
        <dbReference type="SAM" id="MobiDB-lite"/>
    </source>
</evidence>
<proteinExistence type="predicted"/>
<dbReference type="GeneID" id="90592752"/>
<dbReference type="RefSeq" id="WP_091607029.1">
    <property type="nucleotide sequence ID" value="NZ_LT629754.1"/>
</dbReference>
<evidence type="ECO:0008006" key="4">
    <source>
        <dbReference type="Google" id="ProtNLM"/>
    </source>
</evidence>
<dbReference type="InterPro" id="IPR027417">
    <property type="entry name" value="P-loop_NTPase"/>
</dbReference>
<reference evidence="2 3" key="1">
    <citation type="submission" date="2016-10" db="EMBL/GenBank/DDBJ databases">
        <authorList>
            <person name="Varghese N."/>
            <person name="Submissions S."/>
        </authorList>
    </citation>
    <scope>NUCLEOTIDE SEQUENCE [LARGE SCALE GENOMIC DNA]</scope>
    <source>
        <strain evidence="2 3">MAR_2009_60</strain>
    </source>
</reference>
<evidence type="ECO:0000313" key="3">
    <source>
        <dbReference type="Proteomes" id="UP000199574"/>
    </source>
</evidence>
<dbReference type="Proteomes" id="UP000199574">
    <property type="component" value="Chromosome I"/>
</dbReference>
<accession>A0ABY0UTH4</accession>
<keyword evidence="3" id="KW-1185">Reference proteome</keyword>
<dbReference type="EMBL" id="LT629754">
    <property type="protein sequence ID" value="SDT15655.1"/>
    <property type="molecule type" value="Genomic_DNA"/>
</dbReference>
<organism evidence="2 3">
    <name type="scientific">Maribacter dokdonensis</name>
    <dbReference type="NCBI Taxonomy" id="320912"/>
    <lineage>
        <taxon>Bacteria</taxon>
        <taxon>Pseudomonadati</taxon>
        <taxon>Bacteroidota</taxon>
        <taxon>Flavobacteriia</taxon>
        <taxon>Flavobacteriales</taxon>
        <taxon>Flavobacteriaceae</taxon>
        <taxon>Maribacter</taxon>
    </lineage>
</organism>
<protein>
    <recommendedName>
        <fullName evidence="4">Phage terminase, large subunit, PBSX family</fullName>
    </recommendedName>
</protein>